<dbReference type="OrthoDB" id="10400752at2759"/>
<dbReference type="Proteomes" id="UP000596742">
    <property type="component" value="Unassembled WGS sequence"/>
</dbReference>
<organism evidence="2 3">
    <name type="scientific">Mytilus galloprovincialis</name>
    <name type="common">Mediterranean mussel</name>
    <dbReference type="NCBI Taxonomy" id="29158"/>
    <lineage>
        <taxon>Eukaryota</taxon>
        <taxon>Metazoa</taxon>
        <taxon>Spiralia</taxon>
        <taxon>Lophotrochozoa</taxon>
        <taxon>Mollusca</taxon>
        <taxon>Bivalvia</taxon>
        <taxon>Autobranchia</taxon>
        <taxon>Pteriomorphia</taxon>
        <taxon>Mytilida</taxon>
        <taxon>Mytiloidea</taxon>
        <taxon>Mytilidae</taxon>
        <taxon>Mytilinae</taxon>
        <taxon>Mytilus</taxon>
    </lineage>
</organism>
<dbReference type="AlphaFoldDB" id="A0A8B6DP12"/>
<evidence type="ECO:0000313" key="2">
    <source>
        <dbReference type="EMBL" id="VDI22153.1"/>
    </source>
</evidence>
<feature type="region of interest" description="Disordered" evidence="1">
    <location>
        <begin position="166"/>
        <end position="193"/>
    </location>
</feature>
<feature type="region of interest" description="Disordered" evidence="1">
    <location>
        <begin position="1"/>
        <end position="23"/>
    </location>
</feature>
<reference evidence="2" key="1">
    <citation type="submission" date="2018-11" db="EMBL/GenBank/DDBJ databases">
        <authorList>
            <person name="Alioto T."/>
            <person name="Alioto T."/>
        </authorList>
    </citation>
    <scope>NUCLEOTIDE SEQUENCE</scope>
</reference>
<keyword evidence="3" id="KW-1185">Reference proteome</keyword>
<feature type="compositionally biased region" description="Pro residues" evidence="1">
    <location>
        <begin position="175"/>
        <end position="188"/>
    </location>
</feature>
<protein>
    <submittedName>
        <fullName evidence="2">Uncharacterized protein</fullName>
    </submittedName>
</protein>
<accession>A0A8B6DP12</accession>
<dbReference type="EMBL" id="UYJE01003755">
    <property type="protein sequence ID" value="VDI22153.1"/>
    <property type="molecule type" value="Genomic_DNA"/>
</dbReference>
<feature type="compositionally biased region" description="Polar residues" evidence="1">
    <location>
        <begin position="1"/>
        <end position="13"/>
    </location>
</feature>
<evidence type="ECO:0000313" key="3">
    <source>
        <dbReference type="Proteomes" id="UP000596742"/>
    </source>
</evidence>
<comment type="caution">
    <text evidence="2">The sequence shown here is derived from an EMBL/GenBank/DDBJ whole genome shotgun (WGS) entry which is preliminary data.</text>
</comment>
<gene>
    <name evidence="2" type="ORF">MGAL_10B027739</name>
</gene>
<sequence length="505" mass="56976">MFIESYSMSQSASEFRKENLPQSVIGHSEEDIDQLNKTMKSISLNSDNTSLDDTIPLEYPAPVSEINHIFNETSPESLHSLLEEMDISEELKGDSNIGMQHSEDERLSLDISEIQSHSTTLSLENVELASLQDDEELENIEGLLNAILPNDFGSFTLERIDQSATESQPSVLPVSSPPPLLCRHPPPTSDRDDDIVVLKKDEENEKDWTKLLTIKNIETATRNIWRLSVALRLFFFVCFLSTLSEEDSRSIIKLLDESPTEMQPQWGEHFDRFLQKGQSQNATFCLHVKLMVHCDEIVAIAVSERIGGEKGYNLLLANVKSSLPFSFLNNAPSYAGFCIRLMLSHYSASPFHQKLKHSLYSSPHNDSPFNFGLDTSREIDHRTAKKCIRPTSTISSVLPKMSTVDEQRQIQIMSLLTGIDEDDGVATQDSKSAKDCASKYLQKNLSANDIEHIIRTTKLILKMNALSTEVQKIPKHIYHPSKPDILETLLDKSTFPIGHYLIKRD</sequence>
<name>A0A8B6DP12_MYTGA</name>
<evidence type="ECO:0000256" key="1">
    <source>
        <dbReference type="SAM" id="MobiDB-lite"/>
    </source>
</evidence>
<proteinExistence type="predicted"/>